<dbReference type="PANTHER" id="PTHR34406">
    <property type="entry name" value="PROTEIN YCEI"/>
    <property type="match status" value="1"/>
</dbReference>
<dbReference type="KEGG" id="bbae:FRD01_07685"/>
<dbReference type="OrthoDB" id="9811006at2"/>
<dbReference type="InterPro" id="IPR007372">
    <property type="entry name" value="Lipid/polyisoprenoid-bd_YceI"/>
</dbReference>
<dbReference type="Proteomes" id="UP000321595">
    <property type="component" value="Chromosome"/>
</dbReference>
<proteinExistence type="predicted"/>
<evidence type="ECO:0000313" key="3">
    <source>
        <dbReference type="EMBL" id="QED27124.1"/>
    </source>
</evidence>
<gene>
    <name evidence="3" type="ORF">FRD01_07685</name>
</gene>
<evidence type="ECO:0000256" key="1">
    <source>
        <dbReference type="SAM" id="MobiDB-lite"/>
    </source>
</evidence>
<dbReference type="PANTHER" id="PTHR34406:SF1">
    <property type="entry name" value="PROTEIN YCEI"/>
    <property type="match status" value="1"/>
</dbReference>
<dbReference type="SUPFAM" id="SSF101874">
    <property type="entry name" value="YceI-like"/>
    <property type="match status" value="1"/>
</dbReference>
<name>A0A5B8XN99_9DELT</name>
<dbReference type="SMART" id="SM00867">
    <property type="entry name" value="YceI"/>
    <property type="match status" value="1"/>
</dbReference>
<keyword evidence="4" id="KW-1185">Reference proteome</keyword>
<accession>A0A5B8XN99</accession>
<evidence type="ECO:0000313" key="4">
    <source>
        <dbReference type="Proteomes" id="UP000321595"/>
    </source>
</evidence>
<dbReference type="InterPro" id="IPR036761">
    <property type="entry name" value="TTHA0802/YceI-like_sf"/>
</dbReference>
<dbReference type="Gene3D" id="2.40.128.110">
    <property type="entry name" value="Lipid/polyisoprenoid-binding, YceI-like"/>
    <property type="match status" value="1"/>
</dbReference>
<feature type="domain" description="Lipid/polyisoprenoid-binding YceI-like" evidence="2">
    <location>
        <begin position="55"/>
        <end position="214"/>
    </location>
</feature>
<dbReference type="Pfam" id="PF04264">
    <property type="entry name" value="YceI"/>
    <property type="match status" value="1"/>
</dbReference>
<dbReference type="RefSeq" id="WP_146958809.1">
    <property type="nucleotide sequence ID" value="NZ_CP042467.1"/>
</dbReference>
<organism evidence="3 4">
    <name type="scientific">Microvenator marinus</name>
    <dbReference type="NCBI Taxonomy" id="2600177"/>
    <lineage>
        <taxon>Bacteria</taxon>
        <taxon>Deltaproteobacteria</taxon>
        <taxon>Bradymonadales</taxon>
        <taxon>Microvenatoraceae</taxon>
        <taxon>Microvenator</taxon>
    </lineage>
</organism>
<dbReference type="EMBL" id="CP042467">
    <property type="protein sequence ID" value="QED27124.1"/>
    <property type="molecule type" value="Genomic_DNA"/>
</dbReference>
<protein>
    <submittedName>
        <fullName evidence="3">YceI family protein</fullName>
    </submittedName>
</protein>
<sequence length="215" mass="23292">MKKLLVLAALGLTISACKSEIDNKPAAVVAETEQAVEKAEEKTEEAAAEAGETTKLNLGPDSKVEWVGAKVTGDHTGGFEKISGMAELDKDGNLTKVEVSADTTSIYSDADKLTEHLKSDDFFSVEKFPTAKFEATKIEAKPSDNGTHEITGNMTIRDQTKTITIPAKVEVSDSGVKAQSEFTLKRFDFGIEYKGKADDLIKDDVLMKLTLNFPK</sequence>
<dbReference type="PROSITE" id="PS51257">
    <property type="entry name" value="PROKAR_LIPOPROTEIN"/>
    <property type="match status" value="1"/>
</dbReference>
<evidence type="ECO:0000259" key="2">
    <source>
        <dbReference type="SMART" id="SM00867"/>
    </source>
</evidence>
<dbReference type="AlphaFoldDB" id="A0A5B8XN99"/>
<reference evidence="3 4" key="1">
    <citation type="submission" date="2019-08" db="EMBL/GenBank/DDBJ databases">
        <authorList>
            <person name="Liang Q."/>
        </authorList>
    </citation>
    <scope>NUCLEOTIDE SEQUENCE [LARGE SCALE GENOMIC DNA]</scope>
    <source>
        <strain evidence="3 4">V1718</strain>
    </source>
</reference>
<feature type="region of interest" description="Disordered" evidence="1">
    <location>
        <begin position="40"/>
        <end position="59"/>
    </location>
</feature>